<dbReference type="InterPro" id="IPR007712">
    <property type="entry name" value="RelE/ParE_toxin"/>
</dbReference>
<dbReference type="PANTHER" id="PTHR35601:SF1">
    <property type="entry name" value="TOXIN RELE"/>
    <property type="match status" value="1"/>
</dbReference>
<dbReference type="Proteomes" id="UP000034855">
    <property type="component" value="Unassembled WGS sequence"/>
</dbReference>
<dbReference type="Gene3D" id="3.30.2310.20">
    <property type="entry name" value="RelE-like"/>
    <property type="match status" value="1"/>
</dbReference>
<evidence type="ECO:0000313" key="3">
    <source>
        <dbReference type="EMBL" id="KKR34891.1"/>
    </source>
</evidence>
<reference evidence="3 4" key="1">
    <citation type="journal article" date="2015" name="Nature">
        <title>rRNA introns, odd ribosomes, and small enigmatic genomes across a large radiation of phyla.</title>
        <authorList>
            <person name="Brown C.T."/>
            <person name="Hug L.A."/>
            <person name="Thomas B.C."/>
            <person name="Sharon I."/>
            <person name="Castelle C.J."/>
            <person name="Singh A."/>
            <person name="Wilkins M.J."/>
            <person name="Williams K.H."/>
            <person name="Banfield J.F."/>
        </authorList>
    </citation>
    <scope>NUCLEOTIDE SEQUENCE [LARGE SCALE GENOMIC DNA]</scope>
</reference>
<organism evidence="3 4">
    <name type="scientific">Candidatus Magasanikbacteria bacterium GW2011_GWA2_40_10</name>
    <dbReference type="NCBI Taxonomy" id="1619037"/>
    <lineage>
        <taxon>Bacteria</taxon>
        <taxon>Candidatus Magasanikiibacteriota</taxon>
    </lineage>
</organism>
<protein>
    <submittedName>
        <fullName evidence="3">Addiction module toxin, RelE/StbE family</fullName>
    </submittedName>
</protein>
<dbReference type="InterPro" id="IPR035093">
    <property type="entry name" value="RelE/ParE_toxin_dom_sf"/>
</dbReference>
<dbReference type="PANTHER" id="PTHR35601">
    <property type="entry name" value="TOXIN RELE"/>
    <property type="match status" value="1"/>
</dbReference>
<dbReference type="AlphaFoldDB" id="A0A0G0QC25"/>
<sequence length="88" mass="10475">MKHQILFVENAENDLAALDAKVARRILDKLEWFIETPNPLRFAERLTDSPYGEYRFRVGDYRILFDLNARGVITILVILRIKHRREAY</sequence>
<comment type="similarity">
    <text evidence="1">Belongs to the RelE toxin family.</text>
</comment>
<gene>
    <name evidence="3" type="ORF">UT67_C0005G0003</name>
</gene>
<accession>A0A0G0QC25</accession>
<evidence type="ECO:0000256" key="2">
    <source>
        <dbReference type="ARBA" id="ARBA00022649"/>
    </source>
</evidence>
<comment type="caution">
    <text evidence="3">The sequence shown here is derived from an EMBL/GenBank/DDBJ whole genome shotgun (WGS) entry which is preliminary data.</text>
</comment>
<evidence type="ECO:0000313" key="4">
    <source>
        <dbReference type="Proteomes" id="UP000034855"/>
    </source>
</evidence>
<dbReference type="SUPFAM" id="SSF143011">
    <property type="entry name" value="RelE-like"/>
    <property type="match status" value="1"/>
</dbReference>
<dbReference type="STRING" id="1619037.UT67_C0005G0003"/>
<name>A0A0G0QC25_9BACT</name>
<evidence type="ECO:0000256" key="1">
    <source>
        <dbReference type="ARBA" id="ARBA00006226"/>
    </source>
</evidence>
<dbReference type="Pfam" id="PF05016">
    <property type="entry name" value="ParE_toxin"/>
    <property type="match status" value="1"/>
</dbReference>
<dbReference type="EMBL" id="LBXR01000005">
    <property type="protein sequence ID" value="KKR34891.1"/>
    <property type="molecule type" value="Genomic_DNA"/>
</dbReference>
<keyword evidence="2" id="KW-1277">Toxin-antitoxin system</keyword>
<proteinExistence type="inferred from homology"/>